<dbReference type="SUPFAM" id="SSF57180">
    <property type="entry name" value="Cellulose-binding domain"/>
    <property type="match status" value="1"/>
</dbReference>
<reference evidence="4 5" key="1">
    <citation type="submission" date="2014-04" db="EMBL/GenBank/DDBJ databases">
        <authorList>
            <consortium name="DOE Joint Genome Institute"/>
            <person name="Kuo A."/>
            <person name="Girlanda M."/>
            <person name="Perotto S."/>
            <person name="Kohler A."/>
            <person name="Nagy L.G."/>
            <person name="Floudas D."/>
            <person name="Copeland A."/>
            <person name="Barry K.W."/>
            <person name="Cichocki N."/>
            <person name="Veneault-Fourrey C."/>
            <person name="LaButti K."/>
            <person name="Lindquist E.A."/>
            <person name="Lipzen A."/>
            <person name="Lundell T."/>
            <person name="Morin E."/>
            <person name="Murat C."/>
            <person name="Sun H."/>
            <person name="Tunlid A."/>
            <person name="Henrissat B."/>
            <person name="Grigoriev I.V."/>
            <person name="Hibbett D.S."/>
            <person name="Martin F."/>
            <person name="Nordberg H.P."/>
            <person name="Cantor M.N."/>
            <person name="Hua S.X."/>
        </authorList>
    </citation>
    <scope>NUCLEOTIDE SEQUENCE [LARGE SCALE GENOMIC DNA]</scope>
    <source>
        <strain evidence="4 5">MUT 4182</strain>
    </source>
</reference>
<dbReference type="Pfam" id="PF00734">
    <property type="entry name" value="CBM_1"/>
    <property type="match status" value="1"/>
</dbReference>
<name>A0A0C3PYM2_9AGAM</name>
<dbReference type="GO" id="GO:0005576">
    <property type="term" value="C:extracellular region"/>
    <property type="evidence" value="ECO:0007669"/>
    <property type="project" value="InterPro"/>
</dbReference>
<dbReference type="HOGENOM" id="CLU_2238597_0_0_1"/>
<protein>
    <recommendedName>
        <fullName evidence="3">CBM1 domain-containing protein</fullName>
    </recommendedName>
</protein>
<dbReference type="OrthoDB" id="2119228at2759"/>
<keyword evidence="5" id="KW-1185">Reference proteome</keyword>
<keyword evidence="1 2" id="KW-0732">Signal</keyword>
<dbReference type="GO" id="GO:0005975">
    <property type="term" value="P:carbohydrate metabolic process"/>
    <property type="evidence" value="ECO:0007669"/>
    <property type="project" value="InterPro"/>
</dbReference>
<feature type="chain" id="PRO_5002177214" description="CBM1 domain-containing protein" evidence="2">
    <location>
        <begin position="22"/>
        <end position="105"/>
    </location>
</feature>
<dbReference type="EMBL" id="KN823175">
    <property type="protein sequence ID" value="KIO20410.1"/>
    <property type="molecule type" value="Genomic_DNA"/>
</dbReference>
<evidence type="ECO:0000256" key="2">
    <source>
        <dbReference type="SAM" id="SignalP"/>
    </source>
</evidence>
<feature type="signal peptide" evidence="2">
    <location>
        <begin position="1"/>
        <end position="21"/>
    </location>
</feature>
<evidence type="ECO:0000313" key="4">
    <source>
        <dbReference type="EMBL" id="KIO20410.1"/>
    </source>
</evidence>
<dbReference type="PROSITE" id="PS51164">
    <property type="entry name" value="CBM1_2"/>
    <property type="match status" value="1"/>
</dbReference>
<dbReference type="SMART" id="SM00236">
    <property type="entry name" value="fCBD"/>
    <property type="match status" value="1"/>
</dbReference>
<evidence type="ECO:0000256" key="1">
    <source>
        <dbReference type="ARBA" id="ARBA00022729"/>
    </source>
</evidence>
<gene>
    <name evidence="4" type="ORF">M407DRAFT_29937</name>
</gene>
<reference evidence="5" key="2">
    <citation type="submission" date="2015-01" db="EMBL/GenBank/DDBJ databases">
        <title>Evolutionary Origins and Diversification of the Mycorrhizal Mutualists.</title>
        <authorList>
            <consortium name="DOE Joint Genome Institute"/>
            <consortium name="Mycorrhizal Genomics Consortium"/>
            <person name="Kohler A."/>
            <person name="Kuo A."/>
            <person name="Nagy L.G."/>
            <person name="Floudas D."/>
            <person name="Copeland A."/>
            <person name="Barry K.W."/>
            <person name="Cichocki N."/>
            <person name="Veneault-Fourrey C."/>
            <person name="LaButti K."/>
            <person name="Lindquist E.A."/>
            <person name="Lipzen A."/>
            <person name="Lundell T."/>
            <person name="Morin E."/>
            <person name="Murat C."/>
            <person name="Riley R."/>
            <person name="Ohm R."/>
            <person name="Sun H."/>
            <person name="Tunlid A."/>
            <person name="Henrissat B."/>
            <person name="Grigoriev I.V."/>
            <person name="Hibbett D.S."/>
            <person name="Martin F."/>
        </authorList>
    </citation>
    <scope>NUCLEOTIDE SEQUENCE [LARGE SCALE GENOMIC DNA]</scope>
    <source>
        <strain evidence="5">MUT 4182</strain>
    </source>
</reference>
<dbReference type="GO" id="GO:0030248">
    <property type="term" value="F:cellulose binding"/>
    <property type="evidence" value="ECO:0007669"/>
    <property type="project" value="InterPro"/>
</dbReference>
<evidence type="ECO:0000259" key="3">
    <source>
        <dbReference type="PROSITE" id="PS51164"/>
    </source>
</evidence>
<sequence>MVRLTSLAFATTTFLFQLAQGQSSREWQQCGGIGYSGLTDCPAGWTCNPWNDWYYYGHEFDNVNYLSEMVSTYTGASTSFVVSSCPTPATDTVSKTSSSLRYLPS</sequence>
<accession>A0A0C3PYM2</accession>
<feature type="domain" description="CBM1" evidence="3">
    <location>
        <begin position="22"/>
        <end position="60"/>
    </location>
</feature>
<dbReference type="Proteomes" id="UP000054248">
    <property type="component" value="Unassembled WGS sequence"/>
</dbReference>
<dbReference type="InterPro" id="IPR000254">
    <property type="entry name" value="CBD"/>
</dbReference>
<dbReference type="AlphaFoldDB" id="A0A0C3PYM2"/>
<proteinExistence type="predicted"/>
<evidence type="ECO:0000313" key="5">
    <source>
        <dbReference type="Proteomes" id="UP000054248"/>
    </source>
</evidence>
<organism evidence="4 5">
    <name type="scientific">Tulasnella calospora MUT 4182</name>
    <dbReference type="NCBI Taxonomy" id="1051891"/>
    <lineage>
        <taxon>Eukaryota</taxon>
        <taxon>Fungi</taxon>
        <taxon>Dikarya</taxon>
        <taxon>Basidiomycota</taxon>
        <taxon>Agaricomycotina</taxon>
        <taxon>Agaricomycetes</taxon>
        <taxon>Cantharellales</taxon>
        <taxon>Tulasnellaceae</taxon>
        <taxon>Tulasnella</taxon>
    </lineage>
</organism>
<dbReference type="InterPro" id="IPR035971">
    <property type="entry name" value="CBD_sf"/>
</dbReference>